<accession>A0ACB8T0T6</accession>
<proteinExistence type="predicted"/>
<organism evidence="1 2">
    <name type="scientific">Artomyces pyxidatus</name>
    <dbReference type="NCBI Taxonomy" id="48021"/>
    <lineage>
        <taxon>Eukaryota</taxon>
        <taxon>Fungi</taxon>
        <taxon>Dikarya</taxon>
        <taxon>Basidiomycota</taxon>
        <taxon>Agaricomycotina</taxon>
        <taxon>Agaricomycetes</taxon>
        <taxon>Russulales</taxon>
        <taxon>Auriscalpiaceae</taxon>
        <taxon>Artomyces</taxon>
    </lineage>
</organism>
<comment type="caution">
    <text evidence="1">The sequence shown here is derived from an EMBL/GenBank/DDBJ whole genome shotgun (WGS) entry which is preliminary data.</text>
</comment>
<reference evidence="1" key="1">
    <citation type="submission" date="2021-03" db="EMBL/GenBank/DDBJ databases">
        <authorList>
            <consortium name="DOE Joint Genome Institute"/>
            <person name="Ahrendt S."/>
            <person name="Looney B.P."/>
            <person name="Miyauchi S."/>
            <person name="Morin E."/>
            <person name="Drula E."/>
            <person name="Courty P.E."/>
            <person name="Chicoki N."/>
            <person name="Fauchery L."/>
            <person name="Kohler A."/>
            <person name="Kuo A."/>
            <person name="Labutti K."/>
            <person name="Pangilinan J."/>
            <person name="Lipzen A."/>
            <person name="Riley R."/>
            <person name="Andreopoulos W."/>
            <person name="He G."/>
            <person name="Johnson J."/>
            <person name="Barry K.W."/>
            <person name="Grigoriev I.V."/>
            <person name="Nagy L."/>
            <person name="Hibbett D."/>
            <person name="Henrissat B."/>
            <person name="Matheny P.B."/>
            <person name="Labbe J."/>
            <person name="Martin F."/>
        </authorList>
    </citation>
    <scope>NUCLEOTIDE SEQUENCE</scope>
    <source>
        <strain evidence="1">HHB10654</strain>
    </source>
</reference>
<evidence type="ECO:0000313" key="1">
    <source>
        <dbReference type="EMBL" id="KAI0062424.1"/>
    </source>
</evidence>
<reference evidence="1" key="2">
    <citation type="journal article" date="2022" name="New Phytol.">
        <title>Evolutionary transition to the ectomycorrhizal habit in the genomes of a hyperdiverse lineage of mushroom-forming fungi.</title>
        <authorList>
            <person name="Looney B."/>
            <person name="Miyauchi S."/>
            <person name="Morin E."/>
            <person name="Drula E."/>
            <person name="Courty P.E."/>
            <person name="Kohler A."/>
            <person name="Kuo A."/>
            <person name="LaButti K."/>
            <person name="Pangilinan J."/>
            <person name="Lipzen A."/>
            <person name="Riley R."/>
            <person name="Andreopoulos W."/>
            <person name="He G."/>
            <person name="Johnson J."/>
            <person name="Nolan M."/>
            <person name="Tritt A."/>
            <person name="Barry K.W."/>
            <person name="Grigoriev I.V."/>
            <person name="Nagy L.G."/>
            <person name="Hibbett D."/>
            <person name="Henrissat B."/>
            <person name="Matheny P.B."/>
            <person name="Labbe J."/>
            <person name="Martin F.M."/>
        </authorList>
    </citation>
    <scope>NUCLEOTIDE SEQUENCE</scope>
    <source>
        <strain evidence="1">HHB10654</strain>
    </source>
</reference>
<gene>
    <name evidence="1" type="ORF">BV25DRAFT_1825409</name>
</gene>
<evidence type="ECO:0000313" key="2">
    <source>
        <dbReference type="Proteomes" id="UP000814140"/>
    </source>
</evidence>
<name>A0ACB8T0T6_9AGAM</name>
<dbReference type="Proteomes" id="UP000814140">
    <property type="component" value="Unassembled WGS sequence"/>
</dbReference>
<sequence>MADMQSLLDAYFRAGTPAPMGCKIPEARASSALEGYHAGPYYARVSRALLDREGDGASLFAWSWFDRLGETLVLNPCIDTRAADSDSDRDTASPANDSGYASESACMSDIDKYASFGYEYDTTNEVCLAPPF</sequence>
<dbReference type="EMBL" id="MU277207">
    <property type="protein sequence ID" value="KAI0062424.1"/>
    <property type="molecule type" value="Genomic_DNA"/>
</dbReference>
<protein>
    <submittedName>
        <fullName evidence="1">Uncharacterized protein</fullName>
    </submittedName>
</protein>
<keyword evidence="2" id="KW-1185">Reference proteome</keyword>